<name>R7YEY4_9ACTN</name>
<dbReference type="PANTHER" id="PTHR37042:SF4">
    <property type="entry name" value="OUTER MEMBRANE PROTEIN RV1973"/>
    <property type="match status" value="1"/>
</dbReference>
<accession>R7YEY4</accession>
<keyword evidence="3" id="KW-0812">Transmembrane</keyword>
<dbReference type="Proteomes" id="UP000013569">
    <property type="component" value="Unassembled WGS sequence"/>
</dbReference>
<keyword evidence="2 3" id="KW-0472">Membrane</keyword>
<organism evidence="4 5">
    <name type="scientific">Gordonia terrae C-6</name>
    <dbReference type="NCBI Taxonomy" id="1316928"/>
    <lineage>
        <taxon>Bacteria</taxon>
        <taxon>Bacillati</taxon>
        <taxon>Actinomycetota</taxon>
        <taxon>Actinomycetes</taxon>
        <taxon>Mycobacteriales</taxon>
        <taxon>Gordoniaceae</taxon>
        <taxon>Gordonia</taxon>
    </lineage>
</organism>
<gene>
    <name evidence="4" type="ORF">GTC6_00030</name>
</gene>
<evidence type="ECO:0000256" key="1">
    <source>
        <dbReference type="ARBA" id="ARBA00004370"/>
    </source>
</evidence>
<dbReference type="GO" id="GO:0016020">
    <property type="term" value="C:membrane"/>
    <property type="evidence" value="ECO:0007669"/>
    <property type="project" value="UniProtKB-SubCell"/>
</dbReference>
<evidence type="ECO:0000313" key="4">
    <source>
        <dbReference type="EMBL" id="EON34595.1"/>
    </source>
</evidence>
<proteinExistence type="predicted"/>
<sequence length="207" mass="22452">MKVADTRGRPAASSGARDIAAERAARRELREALDELHRIEVDAGLRRRLPRRRWVVAVLVLVVALALAAVAVTAWTRDHARYSDAELQSAAAERVEVLIAPDSRDDRRAQRILAGATGAFYDEFAQSADSYTEFVRANGTVAESSVDGTGISARDGDSATVLIAATVVFARPGPPDETDDQTRRFRLRVLVTPDDGSLKLGAVQYLP</sequence>
<protein>
    <recommendedName>
        <fullName evidence="6">Mce-associated membrane protein</fullName>
    </recommendedName>
</protein>
<dbReference type="EMBL" id="AQPW01000001">
    <property type="protein sequence ID" value="EON34595.1"/>
    <property type="molecule type" value="Genomic_DNA"/>
</dbReference>
<dbReference type="PANTHER" id="PTHR37042">
    <property type="entry name" value="OUTER MEMBRANE PROTEIN RV1973"/>
    <property type="match status" value="1"/>
</dbReference>
<keyword evidence="3" id="KW-1133">Transmembrane helix</keyword>
<reference evidence="4 5" key="1">
    <citation type="journal article" date="2013" name="Genome Announc.">
        <title>Draft Genome Sequence of a Benzothiophene-Desulfurizing Bacterium, Gordona terrae Strain C-6.</title>
        <authorList>
            <person name="Wang W."/>
            <person name="Ma T."/>
            <person name="Ren Y."/>
            <person name="Li G."/>
        </authorList>
    </citation>
    <scope>NUCLEOTIDE SEQUENCE [LARGE SCALE GENOMIC DNA]</scope>
    <source>
        <strain evidence="4 5">C-6</strain>
    </source>
</reference>
<dbReference type="RefSeq" id="WP_010840496.1">
    <property type="nucleotide sequence ID" value="NZ_AQPW01000001.1"/>
</dbReference>
<evidence type="ECO:0008006" key="6">
    <source>
        <dbReference type="Google" id="ProtNLM"/>
    </source>
</evidence>
<evidence type="ECO:0000256" key="3">
    <source>
        <dbReference type="SAM" id="Phobius"/>
    </source>
</evidence>
<dbReference type="AlphaFoldDB" id="R7YEY4"/>
<comment type="caution">
    <text evidence="4">The sequence shown here is derived from an EMBL/GenBank/DDBJ whole genome shotgun (WGS) entry which is preliminary data.</text>
</comment>
<dbReference type="PATRIC" id="fig|1316928.3.peg.6"/>
<evidence type="ECO:0000313" key="5">
    <source>
        <dbReference type="Proteomes" id="UP000013569"/>
    </source>
</evidence>
<feature type="transmembrane region" description="Helical" evidence="3">
    <location>
        <begin position="54"/>
        <end position="75"/>
    </location>
</feature>
<comment type="subcellular location">
    <subcellularLocation>
        <location evidence="1">Membrane</location>
    </subcellularLocation>
</comment>
<evidence type="ECO:0000256" key="2">
    <source>
        <dbReference type="ARBA" id="ARBA00023136"/>
    </source>
</evidence>